<reference evidence="1 3" key="1">
    <citation type="journal article" date="2012" name="Nature">
        <title>Algal genomes reveal evolutionary mosaicism and the fate of nucleomorphs.</title>
        <authorList>
            <consortium name="DOE Joint Genome Institute"/>
            <person name="Curtis B.A."/>
            <person name="Tanifuji G."/>
            <person name="Burki F."/>
            <person name="Gruber A."/>
            <person name="Irimia M."/>
            <person name="Maruyama S."/>
            <person name="Arias M.C."/>
            <person name="Ball S.G."/>
            <person name="Gile G.H."/>
            <person name="Hirakawa Y."/>
            <person name="Hopkins J.F."/>
            <person name="Kuo A."/>
            <person name="Rensing S.A."/>
            <person name="Schmutz J."/>
            <person name="Symeonidi A."/>
            <person name="Elias M."/>
            <person name="Eveleigh R.J."/>
            <person name="Herman E.K."/>
            <person name="Klute M.J."/>
            <person name="Nakayama T."/>
            <person name="Obornik M."/>
            <person name="Reyes-Prieto A."/>
            <person name="Armbrust E.V."/>
            <person name="Aves S.J."/>
            <person name="Beiko R.G."/>
            <person name="Coutinho P."/>
            <person name="Dacks J.B."/>
            <person name="Durnford D.G."/>
            <person name="Fast N.M."/>
            <person name="Green B.R."/>
            <person name="Grisdale C.J."/>
            <person name="Hempel F."/>
            <person name="Henrissat B."/>
            <person name="Hoppner M.P."/>
            <person name="Ishida K."/>
            <person name="Kim E."/>
            <person name="Koreny L."/>
            <person name="Kroth P.G."/>
            <person name="Liu Y."/>
            <person name="Malik S.B."/>
            <person name="Maier U.G."/>
            <person name="McRose D."/>
            <person name="Mock T."/>
            <person name="Neilson J.A."/>
            <person name="Onodera N.T."/>
            <person name="Poole A.M."/>
            <person name="Pritham E.J."/>
            <person name="Richards T.A."/>
            <person name="Rocap G."/>
            <person name="Roy S.W."/>
            <person name="Sarai C."/>
            <person name="Schaack S."/>
            <person name="Shirato S."/>
            <person name="Slamovits C.H."/>
            <person name="Spencer D.F."/>
            <person name="Suzuki S."/>
            <person name="Worden A.Z."/>
            <person name="Zauner S."/>
            <person name="Barry K."/>
            <person name="Bell C."/>
            <person name="Bharti A.K."/>
            <person name="Crow J.A."/>
            <person name="Grimwood J."/>
            <person name="Kramer R."/>
            <person name="Lindquist E."/>
            <person name="Lucas S."/>
            <person name="Salamov A."/>
            <person name="McFadden G.I."/>
            <person name="Lane C.E."/>
            <person name="Keeling P.J."/>
            <person name="Gray M.W."/>
            <person name="Grigoriev I.V."/>
            <person name="Archibald J.M."/>
        </authorList>
    </citation>
    <scope>NUCLEOTIDE SEQUENCE</scope>
    <source>
        <strain evidence="1 3">CCMP2712</strain>
    </source>
</reference>
<protein>
    <submittedName>
        <fullName evidence="1 2">Uncharacterized protein</fullName>
    </submittedName>
</protein>
<keyword evidence="3" id="KW-1185">Reference proteome</keyword>
<name>L1IV19_GUITC</name>
<evidence type="ECO:0000313" key="1">
    <source>
        <dbReference type="EMBL" id="EKX40088.1"/>
    </source>
</evidence>
<dbReference type="AlphaFoldDB" id="L1IV19"/>
<dbReference type="KEGG" id="gtt:GUITHDRAFT_154232"/>
<dbReference type="HOGENOM" id="CLU_2946540_0_0_1"/>
<organism evidence="1">
    <name type="scientific">Guillardia theta (strain CCMP2712)</name>
    <name type="common">Cryptophyte</name>
    <dbReference type="NCBI Taxonomy" id="905079"/>
    <lineage>
        <taxon>Eukaryota</taxon>
        <taxon>Cryptophyceae</taxon>
        <taxon>Pyrenomonadales</taxon>
        <taxon>Geminigeraceae</taxon>
        <taxon>Guillardia</taxon>
    </lineage>
</organism>
<dbReference type="EMBL" id="JH993034">
    <property type="protein sequence ID" value="EKX40088.1"/>
    <property type="molecule type" value="Genomic_DNA"/>
</dbReference>
<sequence>MLFVLVQLKYSVESMKFRANFLVYSAEARGLGQALGNLETTHRRRPGWNFGLVRRTRSNS</sequence>
<dbReference type="RefSeq" id="XP_005827068.1">
    <property type="nucleotide sequence ID" value="XM_005827011.1"/>
</dbReference>
<accession>L1IV19</accession>
<dbReference type="GeneID" id="17296872"/>
<dbReference type="EnsemblProtists" id="EKX40088">
    <property type="protein sequence ID" value="EKX40088"/>
    <property type="gene ID" value="GUITHDRAFT_154232"/>
</dbReference>
<dbReference type="Proteomes" id="UP000011087">
    <property type="component" value="Unassembled WGS sequence"/>
</dbReference>
<evidence type="ECO:0000313" key="3">
    <source>
        <dbReference type="Proteomes" id="UP000011087"/>
    </source>
</evidence>
<gene>
    <name evidence="1" type="ORF">GUITHDRAFT_154232</name>
</gene>
<reference evidence="3" key="2">
    <citation type="submission" date="2012-11" db="EMBL/GenBank/DDBJ databases">
        <authorList>
            <person name="Kuo A."/>
            <person name="Curtis B.A."/>
            <person name="Tanifuji G."/>
            <person name="Burki F."/>
            <person name="Gruber A."/>
            <person name="Irimia M."/>
            <person name="Maruyama S."/>
            <person name="Arias M.C."/>
            <person name="Ball S.G."/>
            <person name="Gile G.H."/>
            <person name="Hirakawa Y."/>
            <person name="Hopkins J.F."/>
            <person name="Rensing S.A."/>
            <person name="Schmutz J."/>
            <person name="Symeonidi A."/>
            <person name="Elias M."/>
            <person name="Eveleigh R.J."/>
            <person name="Herman E.K."/>
            <person name="Klute M.J."/>
            <person name="Nakayama T."/>
            <person name="Obornik M."/>
            <person name="Reyes-Prieto A."/>
            <person name="Armbrust E.V."/>
            <person name="Aves S.J."/>
            <person name="Beiko R.G."/>
            <person name="Coutinho P."/>
            <person name="Dacks J.B."/>
            <person name="Durnford D.G."/>
            <person name="Fast N.M."/>
            <person name="Green B.R."/>
            <person name="Grisdale C."/>
            <person name="Hempe F."/>
            <person name="Henrissat B."/>
            <person name="Hoppner M.P."/>
            <person name="Ishida K.-I."/>
            <person name="Kim E."/>
            <person name="Koreny L."/>
            <person name="Kroth P.G."/>
            <person name="Liu Y."/>
            <person name="Malik S.-B."/>
            <person name="Maier U.G."/>
            <person name="McRose D."/>
            <person name="Mock T."/>
            <person name="Neilson J.A."/>
            <person name="Onodera N.T."/>
            <person name="Poole A.M."/>
            <person name="Pritham E.J."/>
            <person name="Richards T.A."/>
            <person name="Rocap G."/>
            <person name="Roy S.W."/>
            <person name="Sarai C."/>
            <person name="Schaack S."/>
            <person name="Shirato S."/>
            <person name="Slamovits C.H."/>
            <person name="Spencer D.F."/>
            <person name="Suzuki S."/>
            <person name="Worden A.Z."/>
            <person name="Zauner S."/>
            <person name="Barry K."/>
            <person name="Bell C."/>
            <person name="Bharti A.K."/>
            <person name="Crow J.A."/>
            <person name="Grimwood J."/>
            <person name="Kramer R."/>
            <person name="Lindquist E."/>
            <person name="Lucas S."/>
            <person name="Salamov A."/>
            <person name="McFadden G.I."/>
            <person name="Lane C.E."/>
            <person name="Keeling P.J."/>
            <person name="Gray M.W."/>
            <person name="Grigoriev I.V."/>
            <person name="Archibald J.M."/>
        </authorList>
    </citation>
    <scope>NUCLEOTIDE SEQUENCE</scope>
    <source>
        <strain evidence="3">CCMP2712</strain>
    </source>
</reference>
<evidence type="ECO:0000313" key="2">
    <source>
        <dbReference type="EnsemblProtists" id="EKX40088"/>
    </source>
</evidence>
<dbReference type="PaxDb" id="55529-EKX40088"/>
<proteinExistence type="predicted"/>
<reference evidence="2" key="3">
    <citation type="submission" date="2015-06" db="UniProtKB">
        <authorList>
            <consortium name="EnsemblProtists"/>
        </authorList>
    </citation>
    <scope>IDENTIFICATION</scope>
</reference>